<dbReference type="AlphaFoldDB" id="A0A0W8G6L0"/>
<accession>A0A0W8G6L0</accession>
<feature type="region of interest" description="Disordered" evidence="1">
    <location>
        <begin position="1"/>
        <end position="43"/>
    </location>
</feature>
<proteinExistence type="predicted"/>
<dbReference type="EMBL" id="LNQE01000176">
    <property type="protein sequence ID" value="KUG28792.1"/>
    <property type="molecule type" value="Genomic_DNA"/>
</dbReference>
<name>A0A0W8G6L0_9ZZZZ</name>
<comment type="caution">
    <text evidence="2">The sequence shown here is derived from an EMBL/GenBank/DDBJ whole genome shotgun (WGS) entry which is preliminary data.</text>
</comment>
<protein>
    <submittedName>
        <fullName evidence="2">Uncharacterized protein</fullName>
    </submittedName>
</protein>
<reference evidence="2" key="1">
    <citation type="journal article" date="2015" name="Proc. Natl. Acad. Sci. U.S.A.">
        <title>Networks of energetic and metabolic interactions define dynamics in microbial communities.</title>
        <authorList>
            <person name="Embree M."/>
            <person name="Liu J.K."/>
            <person name="Al-Bassam M.M."/>
            <person name="Zengler K."/>
        </authorList>
    </citation>
    <scope>NUCLEOTIDE SEQUENCE</scope>
</reference>
<sequence length="523" mass="53471">MQDRRDAQGLAHGRKPGSGQIGGGGHEQPLLAGRDRDAARDQDQQVALDAFPDQVGVLIVVLHLGVVAADHGHGPANLPGLYRVEKRPGRAAKGRKDRLVGEAGHDVHGLARDVHPALVPGGEPLDGQFHDLDGLLPGVLYVEFHMRGAGELGLGRGGDDAAVVAPGHGDQAGHDALVVHHHDLHGPGDDGQFGHEVVSGHGDALAHEQFVARAAQPGQVDPGGPGGLGLGQKRRVAHGGQDHLRDDGAVAVHQDVHVVGLEHPEIDLGGLWGGGAEDDVRQLRGDHGAAPAVGQGQPRGVQAQVHGVVVHAHVGAVHHLHHVAVDAPGGDAQGFPQLPPFGRNPADKRHGAAPEAVVLEELVGQGGGHGVDVLAGHVQADLGRDAAQFVLVADGVVRGFFLGHGVQGFHQVAAVVRMGGGPGGHHAAEVAGHDDVGVGPAHPVRGAVAEGVDAAGAHDAVAARQTQFAEAALGHLFREAVPDGFHPVFPGFGDHGPGVATDGIFGQVFFGHGSSRFGQDRTP</sequence>
<evidence type="ECO:0000313" key="2">
    <source>
        <dbReference type="EMBL" id="KUG28792.1"/>
    </source>
</evidence>
<organism evidence="2">
    <name type="scientific">hydrocarbon metagenome</name>
    <dbReference type="NCBI Taxonomy" id="938273"/>
    <lineage>
        <taxon>unclassified sequences</taxon>
        <taxon>metagenomes</taxon>
        <taxon>ecological metagenomes</taxon>
    </lineage>
</organism>
<gene>
    <name evidence="2" type="ORF">ASZ90_001344</name>
</gene>
<feature type="compositionally biased region" description="Basic and acidic residues" evidence="1">
    <location>
        <begin position="33"/>
        <end position="43"/>
    </location>
</feature>
<evidence type="ECO:0000256" key="1">
    <source>
        <dbReference type="SAM" id="MobiDB-lite"/>
    </source>
</evidence>